<comment type="caution">
    <text evidence="2">The sequence shown here is derived from an EMBL/GenBank/DDBJ whole genome shotgun (WGS) entry which is preliminary data.</text>
</comment>
<feature type="region of interest" description="Disordered" evidence="1">
    <location>
        <begin position="52"/>
        <end position="71"/>
    </location>
</feature>
<sequence>MHSNMFARLDTTKGTMLNQLLTTEELLTPNDAQQPANSSPANEDELHEVGGAAAAAAAAAPQDAATHDQADKSSLCQQRALLVPLDRALAAAAADPSNRTLRARLTAAFAAYFLVYFPRSDMPFGAGQTTQAQQAARAALDAALAESEAVHKGGEEEERERVVVALAQALERYYDVFGQAVDDAVVEYLGIMAIMPRDADAGAGAESAASDDAE</sequence>
<name>A0ABR1YUF4_9PEZI</name>
<feature type="compositionally biased region" description="Low complexity" evidence="1">
    <location>
        <begin position="52"/>
        <end position="64"/>
    </location>
</feature>
<evidence type="ECO:0000256" key="1">
    <source>
        <dbReference type="SAM" id="MobiDB-lite"/>
    </source>
</evidence>
<proteinExistence type="predicted"/>
<evidence type="ECO:0000313" key="3">
    <source>
        <dbReference type="Proteomes" id="UP001492380"/>
    </source>
</evidence>
<reference evidence="2 3" key="1">
    <citation type="submission" date="2024-04" db="EMBL/GenBank/DDBJ databases">
        <title>Phyllosticta paracitricarpa is synonymous to the EU quarantine fungus P. citricarpa based on phylogenomic analyses.</title>
        <authorList>
            <consortium name="Lawrence Berkeley National Laboratory"/>
            <person name="Van Ingen-Buijs V.A."/>
            <person name="Van Westerhoven A.C."/>
            <person name="Haridas S."/>
            <person name="Skiadas P."/>
            <person name="Martin F."/>
            <person name="Groenewald J.Z."/>
            <person name="Crous P.W."/>
            <person name="Seidl M.F."/>
        </authorList>
    </citation>
    <scope>NUCLEOTIDE SEQUENCE [LARGE SCALE GENOMIC DNA]</scope>
    <source>
        <strain evidence="2 3">CBS 123374</strain>
    </source>
</reference>
<protein>
    <submittedName>
        <fullName evidence="2">Uncharacterized protein</fullName>
    </submittedName>
</protein>
<keyword evidence="3" id="KW-1185">Reference proteome</keyword>
<gene>
    <name evidence="2" type="ORF">HDK90DRAFT_550923</name>
</gene>
<accession>A0ABR1YUF4</accession>
<evidence type="ECO:0000313" key="2">
    <source>
        <dbReference type="EMBL" id="KAK8238522.1"/>
    </source>
</evidence>
<organism evidence="2 3">
    <name type="scientific">Phyllosticta capitalensis</name>
    <dbReference type="NCBI Taxonomy" id="121624"/>
    <lineage>
        <taxon>Eukaryota</taxon>
        <taxon>Fungi</taxon>
        <taxon>Dikarya</taxon>
        <taxon>Ascomycota</taxon>
        <taxon>Pezizomycotina</taxon>
        <taxon>Dothideomycetes</taxon>
        <taxon>Dothideomycetes incertae sedis</taxon>
        <taxon>Botryosphaeriales</taxon>
        <taxon>Phyllostictaceae</taxon>
        <taxon>Phyllosticta</taxon>
    </lineage>
</organism>
<dbReference type="EMBL" id="JBBWRZ010000004">
    <property type="protein sequence ID" value="KAK8238522.1"/>
    <property type="molecule type" value="Genomic_DNA"/>
</dbReference>
<dbReference type="Proteomes" id="UP001492380">
    <property type="component" value="Unassembled WGS sequence"/>
</dbReference>